<organism evidence="2 3">
    <name type="scientific">Mycolicibacterium hodleri</name>
    <dbReference type="NCBI Taxonomy" id="49897"/>
    <lineage>
        <taxon>Bacteria</taxon>
        <taxon>Bacillati</taxon>
        <taxon>Actinomycetota</taxon>
        <taxon>Actinomycetes</taxon>
        <taxon>Mycobacteriales</taxon>
        <taxon>Mycobacteriaceae</taxon>
        <taxon>Mycolicibacterium</taxon>
    </lineage>
</organism>
<protein>
    <submittedName>
        <fullName evidence="2">Uncharacterized protein</fullName>
    </submittedName>
</protein>
<accession>A0A502E268</accession>
<comment type="caution">
    <text evidence="2">The sequence shown here is derived from an EMBL/GenBank/DDBJ whole genome shotgun (WGS) entry which is preliminary data.</text>
</comment>
<evidence type="ECO:0000256" key="1">
    <source>
        <dbReference type="SAM" id="MobiDB-lite"/>
    </source>
</evidence>
<gene>
    <name evidence="2" type="ORF">EAH80_21185</name>
</gene>
<evidence type="ECO:0000313" key="2">
    <source>
        <dbReference type="EMBL" id="TPG31888.1"/>
    </source>
</evidence>
<keyword evidence="3" id="KW-1185">Reference proteome</keyword>
<dbReference type="Proteomes" id="UP000320095">
    <property type="component" value="Unassembled WGS sequence"/>
</dbReference>
<feature type="compositionally biased region" description="Polar residues" evidence="1">
    <location>
        <begin position="1"/>
        <end position="12"/>
    </location>
</feature>
<dbReference type="EMBL" id="RCZG01000010">
    <property type="protein sequence ID" value="TPG31888.1"/>
    <property type="molecule type" value="Genomic_DNA"/>
</dbReference>
<proteinExistence type="predicted"/>
<feature type="region of interest" description="Disordered" evidence="1">
    <location>
        <begin position="1"/>
        <end position="46"/>
    </location>
</feature>
<feature type="compositionally biased region" description="Basic and acidic residues" evidence="1">
    <location>
        <begin position="25"/>
        <end position="34"/>
    </location>
</feature>
<reference evidence="2 3" key="1">
    <citation type="journal article" date="2019" name="Environ. Microbiol.">
        <title>Species interactions and distinct microbial communities in high Arctic permafrost affected cryosols are associated with the CH4 and CO2 gas fluxes.</title>
        <authorList>
            <person name="Altshuler I."/>
            <person name="Hamel J."/>
            <person name="Turney S."/>
            <person name="Magnuson E."/>
            <person name="Levesque R."/>
            <person name="Greer C."/>
            <person name="Whyte L.G."/>
        </authorList>
    </citation>
    <scope>NUCLEOTIDE SEQUENCE [LARGE SCALE GENOMIC DNA]</scope>
    <source>
        <strain evidence="2 3">S5.20</strain>
    </source>
</reference>
<evidence type="ECO:0000313" key="3">
    <source>
        <dbReference type="Proteomes" id="UP000320095"/>
    </source>
</evidence>
<name>A0A502E268_9MYCO</name>
<dbReference type="AlphaFoldDB" id="A0A502E268"/>
<sequence>MPQTDVNLSSFTYRPRGSPPISDQPDDHPPRLRAEVTASSSAQAEQPVKALGEFGSADPAPTREQFKAYVDQVRIH</sequence>